<reference evidence="3 4" key="1">
    <citation type="submission" date="2020-01" db="EMBL/GenBank/DDBJ databases">
        <authorList>
            <person name="Gupta K D."/>
        </authorList>
    </citation>
    <scope>NUCLEOTIDE SEQUENCE [LARGE SCALE GENOMIC DNA]</scope>
</reference>
<dbReference type="EMBL" id="CACVBS010000074">
    <property type="protein sequence ID" value="CAA7269106.1"/>
    <property type="molecule type" value="Genomic_DNA"/>
</dbReference>
<accession>A0A8S0WYT3</accession>
<sequence>MPASQDSTPIPLGVVASRRNANTDGYSPISRRYLVENTHLSAPINPPLPPIFALSTPTKPCHAGGTLTRHLTASSAAIYLPATTPPIPIDLELHSSLYTGAKLHNFVSAEINPVLNVFLNPSTPIRNGSFHGQSHYIARGIIPALYVSDWSTGRTSLREMRLFYLSFPDPLPSAKRDAEDRGVETRDGILVVASFYFSVSLSVISLHKNGSRDSTSMKGEQSAVMSPTDVPEGDSQTRDRLPFVPTCQPPSLTSSLGLLKGPFSEDAYGPLLHAGRILWLARVPGCSPTVRYSTSQGLDNRCSRFIAQPHIISAASYPSGYSSGSTRTTHRFMAEVTTHLSEFREAKELVQVVADAFEAHSQLYSKCNVLHKNVNDNTILILYATGRGVLADWDQVTREHGIGQPASSERQAGPARRKTTSPAEEAKRHSYRTGTWYYLSSRLLDVPFKLHTVQDDIESFFHVLFYYCLEFVHHNRGDDEVKCIINDVFEESTYDPVLGYHQGGKGKRLMFLIHRHFKPVGFNFPNNSPLMDWIRGTHSALRQYYVYLQNTEDGDSGADDLPGVSSKPPPFESLAIYDHTYLRNLFATSLAQNTWSRERKGVIVTKRSRPRVTRASSKNTYDRDDCEDLPPTPSKRARTDRFILPTKTPS</sequence>
<feature type="region of interest" description="Disordered" evidence="1">
    <location>
        <begin position="606"/>
        <end position="650"/>
    </location>
</feature>
<name>A0A8S0WYT3_CYCAE</name>
<dbReference type="AlphaFoldDB" id="A0A8S0WYT3"/>
<feature type="region of interest" description="Disordered" evidence="1">
    <location>
        <begin position="209"/>
        <end position="237"/>
    </location>
</feature>
<keyword evidence="4" id="KW-1185">Reference proteome</keyword>
<protein>
    <recommendedName>
        <fullName evidence="2">Fungal-type protein kinase domain-containing protein</fullName>
    </recommendedName>
</protein>
<dbReference type="InterPro" id="IPR040976">
    <property type="entry name" value="Pkinase_fungal"/>
</dbReference>
<dbReference type="Proteomes" id="UP000467700">
    <property type="component" value="Unassembled WGS sequence"/>
</dbReference>
<feature type="domain" description="Fungal-type protein kinase" evidence="2">
    <location>
        <begin position="323"/>
        <end position="468"/>
    </location>
</feature>
<gene>
    <name evidence="3" type="ORF">AAE3_LOCUS11314</name>
</gene>
<feature type="region of interest" description="Disordered" evidence="1">
    <location>
        <begin position="402"/>
        <end position="427"/>
    </location>
</feature>
<organism evidence="3 4">
    <name type="scientific">Cyclocybe aegerita</name>
    <name type="common">Black poplar mushroom</name>
    <name type="synonym">Agrocybe aegerita</name>
    <dbReference type="NCBI Taxonomy" id="1973307"/>
    <lineage>
        <taxon>Eukaryota</taxon>
        <taxon>Fungi</taxon>
        <taxon>Dikarya</taxon>
        <taxon>Basidiomycota</taxon>
        <taxon>Agaricomycotina</taxon>
        <taxon>Agaricomycetes</taxon>
        <taxon>Agaricomycetidae</taxon>
        <taxon>Agaricales</taxon>
        <taxon>Agaricineae</taxon>
        <taxon>Bolbitiaceae</taxon>
        <taxon>Cyclocybe</taxon>
    </lineage>
</organism>
<evidence type="ECO:0000313" key="4">
    <source>
        <dbReference type="Proteomes" id="UP000467700"/>
    </source>
</evidence>
<comment type="caution">
    <text evidence="3">The sequence shown here is derived from an EMBL/GenBank/DDBJ whole genome shotgun (WGS) entry which is preliminary data.</text>
</comment>
<evidence type="ECO:0000256" key="1">
    <source>
        <dbReference type="SAM" id="MobiDB-lite"/>
    </source>
</evidence>
<evidence type="ECO:0000313" key="3">
    <source>
        <dbReference type="EMBL" id="CAA7269106.1"/>
    </source>
</evidence>
<evidence type="ECO:0000259" key="2">
    <source>
        <dbReference type="Pfam" id="PF17667"/>
    </source>
</evidence>
<proteinExistence type="predicted"/>
<dbReference type="Pfam" id="PF17667">
    <property type="entry name" value="Pkinase_fungal"/>
    <property type="match status" value="1"/>
</dbReference>
<dbReference type="OrthoDB" id="5592585at2759"/>
<feature type="compositionally biased region" description="Polar residues" evidence="1">
    <location>
        <begin position="212"/>
        <end position="225"/>
    </location>
</feature>